<dbReference type="PANTHER" id="PTHR42760:SF133">
    <property type="entry name" value="3-OXOACYL-[ACYL-CARRIER-PROTEIN] REDUCTASE"/>
    <property type="match status" value="1"/>
</dbReference>
<evidence type="ECO:0000313" key="4">
    <source>
        <dbReference type="Proteomes" id="UP000249590"/>
    </source>
</evidence>
<reference evidence="3 4" key="1">
    <citation type="submission" date="2018-05" db="EMBL/GenBank/DDBJ databases">
        <title>Acuticoccus sediminis sp. nov., isolated from deep-sea sediment of Indian Ocean.</title>
        <authorList>
            <person name="Liu X."/>
            <person name="Lai Q."/>
            <person name="Du Y."/>
            <person name="Sun F."/>
            <person name="Zhang X."/>
            <person name="Wang S."/>
            <person name="Shao Z."/>
        </authorList>
    </citation>
    <scope>NUCLEOTIDE SEQUENCE [LARGE SCALE GENOMIC DNA]</scope>
    <source>
        <strain evidence="3 4">PTG4-2</strain>
    </source>
</reference>
<accession>A0A8B2NLZ0</accession>
<dbReference type="SUPFAM" id="SSF51735">
    <property type="entry name" value="NAD(P)-binding Rossmann-fold domains"/>
    <property type="match status" value="1"/>
</dbReference>
<sequence length="263" mass="27630">MTKLENRCAVVTGAARGQGLAEATLLAEHGASVVICDVLVDAGEATARSLRDRGLAVTFAPLDVASEADWKRVADDVGRAQGRLDILVNNAGIINRTSIRDTEPGAWRRLIDINLTGAFLGIRQVADLMAAGGGGAVVNISSNSGFSAHYDPAYTASKWALRGLTRAAAMEFAPAGIRVNAVCPGLVLTDLNTAAPHLKPMIDMTPLKRGATVEEIAHLVLYLASDEAAFITGEDFLIDGGFIAGAGYRRVSVEAGLYPDERT</sequence>
<evidence type="ECO:0000256" key="1">
    <source>
        <dbReference type="ARBA" id="ARBA00006484"/>
    </source>
</evidence>
<dbReference type="EMBL" id="QHHQ01000009">
    <property type="protein sequence ID" value="RAH97465.1"/>
    <property type="molecule type" value="Genomic_DNA"/>
</dbReference>
<dbReference type="RefSeq" id="WP_111351890.1">
    <property type="nucleotide sequence ID" value="NZ_QHHQ01000009.1"/>
</dbReference>
<dbReference type="PANTHER" id="PTHR42760">
    <property type="entry name" value="SHORT-CHAIN DEHYDROGENASES/REDUCTASES FAMILY MEMBER"/>
    <property type="match status" value="1"/>
</dbReference>
<keyword evidence="4" id="KW-1185">Reference proteome</keyword>
<dbReference type="PRINTS" id="PR00080">
    <property type="entry name" value="SDRFAMILY"/>
</dbReference>
<dbReference type="GO" id="GO:0016616">
    <property type="term" value="F:oxidoreductase activity, acting on the CH-OH group of donors, NAD or NADP as acceptor"/>
    <property type="evidence" value="ECO:0007669"/>
    <property type="project" value="TreeGrafter"/>
</dbReference>
<organism evidence="3 4">
    <name type="scientific">Acuticoccus sediminis</name>
    <dbReference type="NCBI Taxonomy" id="2184697"/>
    <lineage>
        <taxon>Bacteria</taxon>
        <taxon>Pseudomonadati</taxon>
        <taxon>Pseudomonadota</taxon>
        <taxon>Alphaproteobacteria</taxon>
        <taxon>Hyphomicrobiales</taxon>
        <taxon>Amorphaceae</taxon>
        <taxon>Acuticoccus</taxon>
    </lineage>
</organism>
<dbReference type="FunFam" id="3.40.50.720:FF:000084">
    <property type="entry name" value="Short-chain dehydrogenase reductase"/>
    <property type="match status" value="1"/>
</dbReference>
<dbReference type="InterPro" id="IPR002347">
    <property type="entry name" value="SDR_fam"/>
</dbReference>
<comment type="caution">
    <text evidence="3">The sequence shown here is derived from an EMBL/GenBank/DDBJ whole genome shotgun (WGS) entry which is preliminary data.</text>
</comment>
<keyword evidence="2" id="KW-0560">Oxidoreductase</keyword>
<dbReference type="AlphaFoldDB" id="A0A8B2NLZ0"/>
<dbReference type="Gene3D" id="3.40.50.720">
    <property type="entry name" value="NAD(P)-binding Rossmann-like Domain"/>
    <property type="match status" value="1"/>
</dbReference>
<dbReference type="InterPro" id="IPR036291">
    <property type="entry name" value="NAD(P)-bd_dom_sf"/>
</dbReference>
<dbReference type="Proteomes" id="UP000249590">
    <property type="component" value="Unassembled WGS sequence"/>
</dbReference>
<dbReference type="PRINTS" id="PR00081">
    <property type="entry name" value="GDHRDH"/>
</dbReference>
<dbReference type="InterPro" id="IPR020904">
    <property type="entry name" value="Sc_DH/Rdtase_CS"/>
</dbReference>
<protein>
    <submittedName>
        <fullName evidence="3">Cyclopentanol dehydrogenase</fullName>
    </submittedName>
</protein>
<dbReference type="Pfam" id="PF13561">
    <property type="entry name" value="adh_short_C2"/>
    <property type="match status" value="1"/>
</dbReference>
<dbReference type="OrthoDB" id="9789398at2"/>
<comment type="similarity">
    <text evidence="1">Belongs to the short-chain dehydrogenases/reductases (SDR) family.</text>
</comment>
<evidence type="ECO:0000313" key="3">
    <source>
        <dbReference type="EMBL" id="RAH97465.1"/>
    </source>
</evidence>
<evidence type="ECO:0000256" key="2">
    <source>
        <dbReference type="ARBA" id="ARBA00023002"/>
    </source>
</evidence>
<gene>
    <name evidence="3" type="ORF">DLJ53_29585</name>
</gene>
<dbReference type="PROSITE" id="PS00061">
    <property type="entry name" value="ADH_SHORT"/>
    <property type="match status" value="1"/>
</dbReference>
<name>A0A8B2NLZ0_9HYPH</name>
<proteinExistence type="inferred from homology"/>